<dbReference type="PROSITE" id="PS50005">
    <property type="entry name" value="TPR"/>
    <property type="match status" value="6"/>
</dbReference>
<feature type="repeat" description="TPR" evidence="1">
    <location>
        <begin position="73"/>
        <end position="106"/>
    </location>
</feature>
<dbReference type="PROSITE" id="PS50293">
    <property type="entry name" value="TPR_REGION"/>
    <property type="match status" value="4"/>
</dbReference>
<sequence length="527" mass="60283">MKVFKSSDANDLIQLHQSNQFALAEKKAKALLEDFPKELILHNVLGVSLEAQNKFKEAADSYRNILKIQPQFAEIQFNLGSVLYQMGDSEGAILNYQKAIQIKPDLVVAYFNLGIAFQSQSQFDKALSAYKKAIELEPGFYEAHGSLGAVYLLQGEFDEAIQAFKQSLKIQDHARGHFNLGNAYRNQGHLEEAIQSYRKALEKNPQDAEVCSVIGDALWHQGEIVQANRWLREAVSINPENPIANYNLATFLHDNKKFQDAYEFYKASQLNDWEERSLYCLYKTKQFDIFDKELSVAMGKKNTSPLLATLSTHYAKNFAKKDRYNFCPDPLHFVFHGQVDALKDPKDNLLQSLLSDITEADISERMQSRLVNGIQSSGNLFKRKDPSFKRLSQEITLLIKKYYDHYKHEDSMFIKAFPKTIEFSSSWFVKMQTGGHLASHIHEEGWISGAVYLSIPQQKKHPDEGGIELSIDGDDYPRMHDDFEKKLYLPQVGDVVFFPSSVFHRTIPFSSNEERICIAFDLKPANF</sequence>
<dbReference type="GO" id="GO:0016757">
    <property type="term" value="F:glycosyltransferase activity"/>
    <property type="evidence" value="ECO:0007669"/>
    <property type="project" value="TreeGrafter"/>
</dbReference>
<dbReference type="Proteomes" id="UP000064007">
    <property type="component" value="Chromosome 1"/>
</dbReference>
<organism evidence="2 3">
    <name type="scientific">Candidatus Methylopumilus planktonicus</name>
    <dbReference type="NCBI Taxonomy" id="1581557"/>
    <lineage>
        <taxon>Bacteria</taxon>
        <taxon>Pseudomonadati</taxon>
        <taxon>Pseudomonadota</taxon>
        <taxon>Betaproteobacteria</taxon>
        <taxon>Nitrosomonadales</taxon>
        <taxon>Methylophilaceae</taxon>
        <taxon>Candidatus Methylopumilus</taxon>
    </lineage>
</organism>
<evidence type="ECO:0000256" key="1">
    <source>
        <dbReference type="PROSITE-ProRule" id="PRU00339"/>
    </source>
</evidence>
<keyword evidence="1" id="KW-0802">TPR repeat</keyword>
<dbReference type="AlphaFoldDB" id="A0A0D6EX77"/>
<feature type="repeat" description="TPR" evidence="1">
    <location>
        <begin position="107"/>
        <end position="140"/>
    </location>
</feature>
<dbReference type="InterPro" id="IPR006597">
    <property type="entry name" value="Sel1-like"/>
</dbReference>
<dbReference type="InterPro" id="IPR019734">
    <property type="entry name" value="TPR_rpt"/>
</dbReference>
<dbReference type="PANTHER" id="PTHR44998:SF1">
    <property type="entry name" value="UDP-N-ACETYLGLUCOSAMINE--PEPTIDE N-ACETYLGLUCOSAMINYLTRANSFERASE 110 KDA SUBUNIT"/>
    <property type="match status" value="1"/>
</dbReference>
<accession>A0A0D6EX77</accession>
<dbReference type="SUPFAM" id="SSF48452">
    <property type="entry name" value="TPR-like"/>
    <property type="match status" value="1"/>
</dbReference>
<dbReference type="SMART" id="SM00028">
    <property type="entry name" value="TPR"/>
    <property type="match status" value="7"/>
</dbReference>
<keyword evidence="3" id="KW-1185">Reference proteome</keyword>
<dbReference type="STRING" id="1581557.BN1208_1211"/>
<dbReference type="Pfam" id="PF00515">
    <property type="entry name" value="TPR_1"/>
    <property type="match status" value="2"/>
</dbReference>
<dbReference type="Gene3D" id="1.25.40.10">
    <property type="entry name" value="Tetratricopeptide repeat domain"/>
    <property type="match status" value="3"/>
</dbReference>
<feature type="repeat" description="TPR" evidence="1">
    <location>
        <begin position="141"/>
        <end position="173"/>
    </location>
</feature>
<name>A0A0D6EX77_9PROT</name>
<reference evidence="3" key="1">
    <citation type="submission" date="2014-12" db="EMBL/GenBank/DDBJ databases">
        <authorList>
            <person name="Salcher M.M."/>
        </authorList>
    </citation>
    <scope>NUCLEOTIDE SEQUENCE [LARGE SCALE GENOMIC DNA]</scope>
    <source>
        <strain evidence="3">MMS-10A-171</strain>
    </source>
</reference>
<dbReference type="Pfam" id="PF13759">
    <property type="entry name" value="2OG-FeII_Oxy_5"/>
    <property type="match status" value="1"/>
</dbReference>
<dbReference type="EMBL" id="LN827929">
    <property type="protein sequence ID" value="CEZ20091.1"/>
    <property type="molecule type" value="Genomic_DNA"/>
</dbReference>
<dbReference type="Pfam" id="PF13432">
    <property type="entry name" value="TPR_16"/>
    <property type="match status" value="2"/>
</dbReference>
<dbReference type="RefSeq" id="WP_046488827.1">
    <property type="nucleotide sequence ID" value="NZ_LN827929.1"/>
</dbReference>
<evidence type="ECO:0000313" key="2">
    <source>
        <dbReference type="EMBL" id="CEZ20091.1"/>
    </source>
</evidence>
<dbReference type="Gene3D" id="2.60.120.620">
    <property type="entry name" value="q2cbj1_9rhob like domain"/>
    <property type="match status" value="1"/>
</dbReference>
<dbReference type="GO" id="GO:0006493">
    <property type="term" value="P:protein O-linked glycosylation"/>
    <property type="evidence" value="ECO:0007669"/>
    <property type="project" value="TreeGrafter"/>
</dbReference>
<dbReference type="KEGG" id="mbat:BN1208_1211"/>
<dbReference type="OrthoDB" id="549777at2"/>
<dbReference type="Pfam" id="PF13414">
    <property type="entry name" value="TPR_11"/>
    <property type="match status" value="1"/>
</dbReference>
<feature type="repeat" description="TPR" evidence="1">
    <location>
        <begin position="208"/>
        <end position="241"/>
    </location>
</feature>
<dbReference type="SMART" id="SM00671">
    <property type="entry name" value="SEL1"/>
    <property type="match status" value="4"/>
</dbReference>
<feature type="repeat" description="TPR" evidence="1">
    <location>
        <begin position="174"/>
        <end position="207"/>
    </location>
</feature>
<protein>
    <submittedName>
        <fullName evidence="2">TPR repeat</fullName>
    </submittedName>
</protein>
<dbReference type="InterPro" id="IPR012668">
    <property type="entry name" value="CHP02466"/>
</dbReference>
<gene>
    <name evidence="2" type="ORF">BN1208_1211</name>
</gene>
<proteinExistence type="predicted"/>
<dbReference type="PANTHER" id="PTHR44998">
    <property type="match status" value="1"/>
</dbReference>
<dbReference type="InterPro" id="IPR011990">
    <property type="entry name" value="TPR-like_helical_dom_sf"/>
</dbReference>
<dbReference type="HOGENOM" id="CLU_029701_0_0_4"/>
<feature type="repeat" description="TPR" evidence="1">
    <location>
        <begin position="39"/>
        <end position="72"/>
    </location>
</feature>
<evidence type="ECO:0000313" key="3">
    <source>
        <dbReference type="Proteomes" id="UP000064007"/>
    </source>
</evidence>